<protein>
    <recommendedName>
        <fullName evidence="1">GAG-pre-integrase domain-containing protein</fullName>
    </recommendedName>
</protein>
<organism evidence="2">
    <name type="scientific">Sesamum angustifolium</name>
    <dbReference type="NCBI Taxonomy" id="2727405"/>
    <lineage>
        <taxon>Eukaryota</taxon>
        <taxon>Viridiplantae</taxon>
        <taxon>Streptophyta</taxon>
        <taxon>Embryophyta</taxon>
        <taxon>Tracheophyta</taxon>
        <taxon>Spermatophyta</taxon>
        <taxon>Magnoliopsida</taxon>
        <taxon>eudicotyledons</taxon>
        <taxon>Gunneridae</taxon>
        <taxon>Pentapetalae</taxon>
        <taxon>asterids</taxon>
        <taxon>lamiids</taxon>
        <taxon>Lamiales</taxon>
        <taxon>Pedaliaceae</taxon>
        <taxon>Sesamum</taxon>
    </lineage>
</organism>
<proteinExistence type="predicted"/>
<feature type="domain" description="GAG-pre-integrase" evidence="1">
    <location>
        <begin position="190"/>
        <end position="239"/>
    </location>
</feature>
<dbReference type="InterPro" id="IPR025724">
    <property type="entry name" value="GAG-pre-integrase_dom"/>
</dbReference>
<reference evidence="2" key="1">
    <citation type="submission" date="2020-06" db="EMBL/GenBank/DDBJ databases">
        <authorList>
            <person name="Li T."/>
            <person name="Hu X."/>
            <person name="Zhang T."/>
            <person name="Song X."/>
            <person name="Zhang H."/>
            <person name="Dai N."/>
            <person name="Sheng W."/>
            <person name="Hou X."/>
            <person name="Wei L."/>
        </authorList>
    </citation>
    <scope>NUCLEOTIDE SEQUENCE</scope>
    <source>
        <strain evidence="2">G01</strain>
        <tissue evidence="2">Leaf</tissue>
    </source>
</reference>
<dbReference type="EMBL" id="JACGWK010001635">
    <property type="protein sequence ID" value="KAL0284720.1"/>
    <property type="molecule type" value="Genomic_DNA"/>
</dbReference>
<dbReference type="InterPro" id="IPR012337">
    <property type="entry name" value="RNaseH-like_sf"/>
</dbReference>
<dbReference type="InterPro" id="IPR036397">
    <property type="entry name" value="RNaseH_sf"/>
</dbReference>
<sequence length="334" mass="38266">MLEDLKVGLDNDTYIEVILQSLLPSYDLFIINYNIKGLEKSTHELINMLVQYEATTHKYTQAAFVGEASTSKVKGKRARRWKRKKGKERPPQLLLELRVLLLPLLERAKVKERLDVLSGRRQMMSACIAKKRGIGKRECPQLLSNLGMLVIEVNMITNVASWVLDTGCGGHICNNLQLNLIMTAQHKRKSDNHEDAQLWRARLGYISKDRIRKLVDSKSLEIDYLDNLPTCESCLKGKMTTKPFVGQNTLANGLLDLIHIDVCGPLNTSARGGYSYFITFTDDHSWYDYVYVMTYKSKAFGKFKEYQLEVENQTSHKIKALRSDRDEVVNSWIT</sequence>
<dbReference type="PANTHER" id="PTHR42648:SF27">
    <property type="entry name" value="RNA-DIRECTED DNA POLYMERASE"/>
    <property type="match status" value="1"/>
</dbReference>
<dbReference type="InterPro" id="IPR039537">
    <property type="entry name" value="Retrotran_Ty1/copia-like"/>
</dbReference>
<dbReference type="AlphaFoldDB" id="A0AAW2IRN6"/>
<comment type="caution">
    <text evidence="2">The sequence shown here is derived from an EMBL/GenBank/DDBJ whole genome shotgun (WGS) entry which is preliminary data.</text>
</comment>
<dbReference type="PANTHER" id="PTHR42648">
    <property type="entry name" value="TRANSPOSASE, PUTATIVE-RELATED"/>
    <property type="match status" value="1"/>
</dbReference>
<name>A0AAW2IRN6_9LAMI</name>
<dbReference type="GO" id="GO:0003676">
    <property type="term" value="F:nucleic acid binding"/>
    <property type="evidence" value="ECO:0007669"/>
    <property type="project" value="InterPro"/>
</dbReference>
<dbReference type="Pfam" id="PF13976">
    <property type="entry name" value="gag_pre-integrs"/>
    <property type="match status" value="1"/>
</dbReference>
<dbReference type="SUPFAM" id="SSF53098">
    <property type="entry name" value="Ribonuclease H-like"/>
    <property type="match status" value="1"/>
</dbReference>
<gene>
    <name evidence="2" type="ORF">Sangu_2812200</name>
</gene>
<reference evidence="2" key="2">
    <citation type="journal article" date="2024" name="Plant">
        <title>Genomic evolution and insights into agronomic trait innovations of Sesamum species.</title>
        <authorList>
            <person name="Miao H."/>
            <person name="Wang L."/>
            <person name="Qu L."/>
            <person name="Liu H."/>
            <person name="Sun Y."/>
            <person name="Le M."/>
            <person name="Wang Q."/>
            <person name="Wei S."/>
            <person name="Zheng Y."/>
            <person name="Lin W."/>
            <person name="Duan Y."/>
            <person name="Cao H."/>
            <person name="Xiong S."/>
            <person name="Wang X."/>
            <person name="Wei L."/>
            <person name="Li C."/>
            <person name="Ma Q."/>
            <person name="Ju M."/>
            <person name="Zhao R."/>
            <person name="Li G."/>
            <person name="Mu C."/>
            <person name="Tian Q."/>
            <person name="Mei H."/>
            <person name="Zhang T."/>
            <person name="Gao T."/>
            <person name="Zhang H."/>
        </authorList>
    </citation>
    <scope>NUCLEOTIDE SEQUENCE</scope>
    <source>
        <strain evidence="2">G01</strain>
    </source>
</reference>
<dbReference type="Gene3D" id="3.30.420.10">
    <property type="entry name" value="Ribonuclease H-like superfamily/Ribonuclease H"/>
    <property type="match status" value="1"/>
</dbReference>
<accession>A0AAW2IRN6</accession>
<evidence type="ECO:0000259" key="1">
    <source>
        <dbReference type="Pfam" id="PF13976"/>
    </source>
</evidence>
<evidence type="ECO:0000313" key="2">
    <source>
        <dbReference type="EMBL" id="KAL0284720.1"/>
    </source>
</evidence>